<dbReference type="EC" id="3.1.3.18" evidence="1"/>
<dbReference type="PANTHER" id="PTHR46191">
    <property type="match status" value="1"/>
</dbReference>
<protein>
    <submittedName>
        <fullName evidence="1">Haloacid dehalogenase-like hydrolase</fullName>
        <ecNumber evidence="1">3.1.3.18</ecNumber>
    </submittedName>
</protein>
<dbReference type="GO" id="GO:0008967">
    <property type="term" value="F:phosphoglycolate phosphatase activity"/>
    <property type="evidence" value="ECO:0007669"/>
    <property type="project" value="UniProtKB-EC"/>
</dbReference>
<dbReference type="SFLD" id="SFLDG01129">
    <property type="entry name" value="C1.5:_HAD__Beta-PGM__Phosphata"/>
    <property type="match status" value="1"/>
</dbReference>
<evidence type="ECO:0000313" key="2">
    <source>
        <dbReference type="Proteomes" id="UP000006258"/>
    </source>
</evidence>
<dbReference type="AlphaFoldDB" id="D7VNC4"/>
<dbReference type="SFLD" id="SFLDS00003">
    <property type="entry name" value="Haloacid_Dehalogenase"/>
    <property type="match status" value="1"/>
</dbReference>
<dbReference type="eggNOG" id="COG1011">
    <property type="taxonomic scope" value="Bacteria"/>
</dbReference>
<comment type="caution">
    <text evidence="1">The sequence shown here is derived from an EMBL/GenBank/DDBJ whole genome shotgun (WGS) entry which is preliminary data.</text>
</comment>
<reference evidence="1" key="1">
    <citation type="submission" date="2010-07" db="EMBL/GenBank/DDBJ databases">
        <authorList>
            <person name="Muzny D."/>
            <person name="Qin X."/>
            <person name="Buhay C."/>
            <person name="Dugan-Rocha S."/>
            <person name="Ding Y."/>
            <person name="Chen G."/>
            <person name="Hawes A."/>
            <person name="Holder M."/>
            <person name="Jhangiani S."/>
            <person name="Johnson A."/>
            <person name="Khan Z."/>
            <person name="Li Z."/>
            <person name="Liu W."/>
            <person name="Liu X."/>
            <person name="Perez L."/>
            <person name="Shen H."/>
            <person name="Wang Q."/>
            <person name="Watt J."/>
            <person name="Xi L."/>
            <person name="Xin Y."/>
            <person name="Zhou J."/>
            <person name="Deng J."/>
            <person name="Jiang H."/>
            <person name="Liu Y."/>
            <person name="Qu J."/>
            <person name="Song X.-Z."/>
            <person name="Zhang L."/>
            <person name="Villasana D."/>
            <person name="Johnson A."/>
            <person name="Liu J."/>
            <person name="Liyanage D."/>
            <person name="Lorensuhewa L."/>
            <person name="Robinson T."/>
            <person name="Song A."/>
            <person name="Song B.-B."/>
            <person name="Dinh H."/>
            <person name="Thornton R."/>
            <person name="Coyle M."/>
            <person name="Francisco L."/>
            <person name="Jackson L."/>
            <person name="Javaid M."/>
            <person name="Korchina V."/>
            <person name="Kovar C."/>
            <person name="Mata R."/>
            <person name="Mathew T."/>
            <person name="Ngo R."/>
            <person name="Nguyen L."/>
            <person name="Nguyen N."/>
            <person name="Okwuonu G."/>
            <person name="Ongeri F."/>
            <person name="Pham C."/>
            <person name="Simmons D."/>
            <person name="Wilczek-Boney K."/>
            <person name="Hale W."/>
            <person name="Jakkamsetti A."/>
            <person name="Pham P."/>
            <person name="Ruth R."/>
            <person name="San Lucas F."/>
            <person name="Warren J."/>
            <person name="Zhang J."/>
            <person name="Zhao Z."/>
            <person name="Zhou C."/>
            <person name="Zhu D."/>
            <person name="Lee S."/>
            <person name="Bess C."/>
            <person name="Blankenburg K."/>
            <person name="Forbes L."/>
            <person name="Fu Q."/>
            <person name="Gubbala S."/>
            <person name="Hirani K."/>
            <person name="Jayaseelan J.C."/>
            <person name="Lara F."/>
            <person name="Munidasa M."/>
            <person name="Palculict T."/>
            <person name="Patil S."/>
            <person name="Pu L.-L."/>
            <person name="Saada N."/>
            <person name="Tang L."/>
            <person name="Weissenberger G."/>
            <person name="Zhu Y."/>
            <person name="Hemphill L."/>
            <person name="Shang Y."/>
            <person name="Youmans B."/>
            <person name="Ayvaz T."/>
            <person name="Ross M."/>
            <person name="Santibanez J."/>
            <person name="Aqrawi P."/>
            <person name="Gross S."/>
            <person name="Joshi V."/>
            <person name="Fowler G."/>
            <person name="Nazareth L."/>
            <person name="Reid J."/>
            <person name="Worley K."/>
            <person name="Petrosino J."/>
            <person name="Highlander S."/>
            <person name="Gibbs R."/>
        </authorList>
    </citation>
    <scope>NUCLEOTIDE SEQUENCE [LARGE SCALE GENOMIC DNA]</scope>
    <source>
        <strain evidence="1">ATCC 33861</strain>
    </source>
</reference>
<dbReference type="NCBIfam" id="TIGR01549">
    <property type="entry name" value="HAD-SF-IA-v1"/>
    <property type="match status" value="1"/>
</dbReference>
<dbReference type="HOGENOM" id="CLU_045011_8_3_10"/>
<dbReference type="Pfam" id="PF00702">
    <property type="entry name" value="Hydrolase"/>
    <property type="match status" value="1"/>
</dbReference>
<dbReference type="InterPro" id="IPR036412">
    <property type="entry name" value="HAD-like_sf"/>
</dbReference>
<keyword evidence="2" id="KW-1185">Reference proteome</keyword>
<evidence type="ECO:0000313" key="1">
    <source>
        <dbReference type="EMBL" id="EFK57421.1"/>
    </source>
</evidence>
<organism evidence="1 2">
    <name type="scientific">Sphingobacterium spiritivorum ATCC 33861</name>
    <dbReference type="NCBI Taxonomy" id="525373"/>
    <lineage>
        <taxon>Bacteria</taxon>
        <taxon>Pseudomonadati</taxon>
        <taxon>Bacteroidota</taxon>
        <taxon>Sphingobacteriia</taxon>
        <taxon>Sphingobacteriales</taxon>
        <taxon>Sphingobacteriaceae</taxon>
        <taxon>Sphingobacterium</taxon>
    </lineage>
</organism>
<dbReference type="InterPro" id="IPR006439">
    <property type="entry name" value="HAD-SF_hydro_IA"/>
</dbReference>
<gene>
    <name evidence="1" type="ORF">HMPREF0766_12494</name>
</gene>
<accession>D7VNC4</accession>
<dbReference type="Gene3D" id="3.40.50.1000">
    <property type="entry name" value="HAD superfamily/HAD-like"/>
    <property type="match status" value="1"/>
</dbReference>
<sequence length="244" mass="28091">MDLRIKIKTREMIIDTTPYRHFSFDLWLTLIRSNPQYKKKRDQLLQAYFSIDTDPGKVSQVIRYYDLLCNRLSEKLGMHITVQQIYYQILCRLGVNIDAIDTQQLDNFYQETEQLFMQYKPLLIDPQISQLLHRIQSEGKTASILSNTAFIKGSTLRSLLEHYELGQYFSFQLYSDELGHAKPHPAAFEQVLIQAEAVHQSHISPGQIVHIGDNKTADYDGAISAGMQALLIQHKSDEKALQSA</sequence>
<dbReference type="InterPro" id="IPR023214">
    <property type="entry name" value="HAD_sf"/>
</dbReference>
<dbReference type="SUPFAM" id="SSF56784">
    <property type="entry name" value="HAD-like"/>
    <property type="match status" value="1"/>
</dbReference>
<dbReference type="STRING" id="525373.HMPREF0766_12494"/>
<dbReference type="Gene3D" id="1.10.150.400">
    <property type="match status" value="1"/>
</dbReference>
<dbReference type="EMBL" id="ACHA02000011">
    <property type="protein sequence ID" value="EFK57421.1"/>
    <property type="molecule type" value="Genomic_DNA"/>
</dbReference>
<dbReference type="InterPro" id="IPR051828">
    <property type="entry name" value="HAD-like_hydrolase_domain"/>
</dbReference>
<dbReference type="Proteomes" id="UP000006258">
    <property type="component" value="Unassembled WGS sequence"/>
</dbReference>
<dbReference type="PANTHER" id="PTHR46191:SF2">
    <property type="entry name" value="HALOACID DEHALOGENASE-LIKE HYDROLASE DOMAIN-CONTAINING PROTEIN 3"/>
    <property type="match status" value="1"/>
</dbReference>
<proteinExistence type="predicted"/>
<name>D7VNC4_SPHSI</name>